<name>A0A3S4VHE9_9ACTN</name>
<dbReference type="Pfam" id="PF03787">
    <property type="entry name" value="RAMPs"/>
    <property type="match status" value="1"/>
</dbReference>
<accession>A0A3S4VHE9</accession>
<dbReference type="InterPro" id="IPR005537">
    <property type="entry name" value="RAMP_III_fam"/>
</dbReference>
<keyword evidence="5" id="KW-1185">Reference proteome</keyword>
<organism evidence="4 5">
    <name type="scientific">Arachnia propionica</name>
    <dbReference type="NCBI Taxonomy" id="1750"/>
    <lineage>
        <taxon>Bacteria</taxon>
        <taxon>Bacillati</taxon>
        <taxon>Actinomycetota</taxon>
        <taxon>Actinomycetes</taxon>
        <taxon>Propionibacteriales</taxon>
        <taxon>Propionibacteriaceae</taxon>
        <taxon>Arachnia</taxon>
    </lineage>
</organism>
<keyword evidence="1" id="KW-0051">Antiviral defense</keyword>
<evidence type="ECO:0000313" key="4">
    <source>
        <dbReference type="EMBL" id="VEH69078.1"/>
    </source>
</evidence>
<gene>
    <name evidence="4" type="ORF">NCTC12967_00342</name>
</gene>
<evidence type="ECO:0000256" key="1">
    <source>
        <dbReference type="ARBA" id="ARBA00023118"/>
    </source>
</evidence>
<proteinExistence type="predicted"/>
<dbReference type="GO" id="GO:0051607">
    <property type="term" value="P:defense response to virus"/>
    <property type="evidence" value="ECO:0007669"/>
    <property type="project" value="UniProtKB-KW"/>
</dbReference>
<evidence type="ECO:0000259" key="3">
    <source>
        <dbReference type="Pfam" id="PF03787"/>
    </source>
</evidence>
<feature type="domain" description="CRISPR type III-associated protein" evidence="3">
    <location>
        <begin position="14"/>
        <end position="180"/>
    </location>
</feature>
<protein>
    <submittedName>
        <fullName evidence="4">CRISPR-associated RAMP protein, Csx10 family</fullName>
    </submittedName>
</protein>
<reference evidence="4 5" key="1">
    <citation type="submission" date="2018-12" db="EMBL/GenBank/DDBJ databases">
        <authorList>
            <consortium name="Pathogen Informatics"/>
        </authorList>
    </citation>
    <scope>NUCLEOTIDE SEQUENCE [LARGE SCALE GENOMIC DNA]</scope>
    <source>
        <strain evidence="4 5">NCTC12967</strain>
    </source>
</reference>
<sequence>MSWWRVTVTSEQAIVVGTGATRAFHTPSLGYIPGSTLRGALATAWRIRYGDPDPAFRKTFDHSVRFGPLLAVTGDVASQSVLRRKYAPGDGEYVDCAFEDAGDAVGEHLKGDVIWGDKNALKVVTTTAIDPEKRTALDGNLFSREAHRRRQTYHGLIHGDENLVGRLVELESASIGGRRSVMGRARIRIEPTPPPELPASGDVVLRTLSPTIRLNEAGAPTLEWKGMKTFEGFEVVDAWGGRVAGEGISGWHMASGTPKPGDIAIAPGAVVKLREPDRDKVLELLERGLGTRRAEGFGWLEQVTKPWRPPGGKPGEEQTGEVATPDLDAMLGWPLEDRRAVAGWLQELREGDDTKTLEGRRAWLNLTEGRRAAARRVIRDTPQAQRNVWASRLREGRN</sequence>
<dbReference type="AlphaFoldDB" id="A0A3S4VHE9"/>
<comment type="subunit">
    <text evidence="2">Part of the Csm effector complex that includes Cas10, Csm2, Csm3, Csm4 and Csm5.</text>
</comment>
<dbReference type="RefSeq" id="WP_061787262.1">
    <property type="nucleotide sequence ID" value="NZ_CAURRE010000033.1"/>
</dbReference>
<evidence type="ECO:0000256" key="2">
    <source>
        <dbReference type="ARBA" id="ARBA00093789"/>
    </source>
</evidence>
<evidence type="ECO:0000313" key="5">
    <source>
        <dbReference type="Proteomes" id="UP000273044"/>
    </source>
</evidence>
<dbReference type="EMBL" id="LR134406">
    <property type="protein sequence ID" value="VEH69078.1"/>
    <property type="molecule type" value="Genomic_DNA"/>
</dbReference>
<dbReference type="Proteomes" id="UP000273044">
    <property type="component" value="Chromosome"/>
</dbReference>
<dbReference type="GeneID" id="64405839"/>